<evidence type="ECO:0000256" key="2">
    <source>
        <dbReference type="ARBA" id="ARBA00022862"/>
    </source>
</evidence>
<dbReference type="Pfam" id="PF00578">
    <property type="entry name" value="AhpC-TSA"/>
    <property type="match status" value="1"/>
</dbReference>
<name>Q8EW09_MALP2</name>
<keyword evidence="3" id="KW-0676">Redox-active center</keyword>
<reference evidence="5 6" key="1">
    <citation type="journal article" date="2002" name="Nucleic Acids Res.">
        <title>The complete genomic sequence of Mycoplasma penetrans, an intracellular bacterial pathogen in humans.</title>
        <authorList>
            <person name="Sasaki Y."/>
            <person name="Ishikawa J."/>
            <person name="Yamashita A."/>
            <person name="Oshima K."/>
            <person name="Kenri T."/>
            <person name="Furuya K."/>
            <person name="Yoshino C."/>
            <person name="Horino A."/>
            <person name="Shiba T."/>
            <person name="Sasaki T."/>
            <person name="Hattori M."/>
        </authorList>
    </citation>
    <scope>NUCLEOTIDE SEQUENCE [LARGE SCALE GENOMIC DNA]</scope>
    <source>
        <strain evidence="5 6">HF-2</strain>
    </source>
</reference>
<dbReference type="PANTHER" id="PTHR43110:SF1">
    <property type="entry name" value="THIOL PEROXIDASE"/>
    <property type="match status" value="1"/>
</dbReference>
<dbReference type="InterPro" id="IPR036249">
    <property type="entry name" value="Thioredoxin-like_sf"/>
</dbReference>
<dbReference type="STRING" id="272633.gene:10731513"/>
<dbReference type="SUPFAM" id="SSF52833">
    <property type="entry name" value="Thioredoxin-like"/>
    <property type="match status" value="1"/>
</dbReference>
<keyword evidence="2" id="KW-0049">Antioxidant</keyword>
<dbReference type="PANTHER" id="PTHR43110">
    <property type="entry name" value="THIOL PEROXIDASE"/>
    <property type="match status" value="1"/>
</dbReference>
<dbReference type="InParanoid" id="Q8EW09"/>
<dbReference type="NCBIfam" id="NF001808">
    <property type="entry name" value="PRK00522.1"/>
    <property type="match status" value="1"/>
</dbReference>
<dbReference type="InterPro" id="IPR013766">
    <property type="entry name" value="Thioredoxin_domain"/>
</dbReference>
<organism evidence="5 6">
    <name type="scientific">Malacoplasma penetrans (strain HF-2)</name>
    <name type="common">Mycoplasma penetrans</name>
    <dbReference type="NCBI Taxonomy" id="272633"/>
    <lineage>
        <taxon>Bacteria</taxon>
        <taxon>Bacillati</taxon>
        <taxon>Mycoplasmatota</taxon>
        <taxon>Mycoplasmoidales</taxon>
        <taxon>Mycoplasmoidaceae</taxon>
        <taxon>Malacoplasma</taxon>
    </lineage>
</organism>
<dbReference type="InterPro" id="IPR050455">
    <property type="entry name" value="Tpx_Peroxidase_subfamily"/>
</dbReference>
<dbReference type="AlphaFoldDB" id="Q8EW09"/>
<dbReference type="FunCoup" id="Q8EW09">
    <property type="interactions" value="15"/>
</dbReference>
<feature type="domain" description="Thioredoxin" evidence="4">
    <location>
        <begin position="16"/>
        <end position="168"/>
    </location>
</feature>
<protein>
    <submittedName>
        <fullName evidence="5">Thiol peroxidase</fullName>
    </submittedName>
</protein>
<dbReference type="eggNOG" id="COG2077">
    <property type="taxonomic scope" value="Bacteria"/>
</dbReference>
<dbReference type="GO" id="GO:0008379">
    <property type="term" value="F:thioredoxin peroxidase activity"/>
    <property type="evidence" value="ECO:0007669"/>
    <property type="project" value="InterPro"/>
</dbReference>
<sequence length="169" mass="19163">MKVDLRQPLVLENKPLTVGQKAPDFCLAKLDNFAICDVSLEDFGKKIKIISCFPSIDTGVCDMQTKKLFSEYGNNEKIVLLNVSSDSLFAFNKWCLANEAQNTVMLSDYRDHTFAKAYGVNIKDANLIYRSIFIIDEFNFVKYIQLSKGLTDELDFVQIKQAVEKVLGN</sequence>
<proteinExistence type="predicted"/>
<dbReference type="KEGG" id="mpe:MYPE3980"/>
<dbReference type="Gene3D" id="3.40.30.10">
    <property type="entry name" value="Glutaredoxin"/>
    <property type="match status" value="1"/>
</dbReference>
<evidence type="ECO:0000313" key="6">
    <source>
        <dbReference type="Proteomes" id="UP000002522"/>
    </source>
</evidence>
<evidence type="ECO:0000259" key="4">
    <source>
        <dbReference type="PROSITE" id="PS51352"/>
    </source>
</evidence>
<dbReference type="RefSeq" id="WP_011077223.1">
    <property type="nucleotide sequence ID" value="NC_004432.1"/>
</dbReference>
<dbReference type="Proteomes" id="UP000002522">
    <property type="component" value="Chromosome"/>
</dbReference>
<dbReference type="EMBL" id="BA000026">
    <property type="protein sequence ID" value="BAC44187.1"/>
    <property type="molecule type" value="Genomic_DNA"/>
</dbReference>
<keyword evidence="6" id="KW-1185">Reference proteome</keyword>
<keyword evidence="1 5" id="KW-0560">Oxidoreductase</keyword>
<dbReference type="InterPro" id="IPR002065">
    <property type="entry name" value="TPX"/>
</dbReference>
<gene>
    <name evidence="5" type="ordered locus">MYPE3980</name>
</gene>
<evidence type="ECO:0000313" key="5">
    <source>
        <dbReference type="EMBL" id="BAC44187.1"/>
    </source>
</evidence>
<dbReference type="CDD" id="cd03014">
    <property type="entry name" value="PRX_Atyp2cys"/>
    <property type="match status" value="1"/>
</dbReference>
<evidence type="ECO:0000256" key="3">
    <source>
        <dbReference type="ARBA" id="ARBA00023284"/>
    </source>
</evidence>
<keyword evidence="1 5" id="KW-0575">Peroxidase</keyword>
<accession>Q8EW09</accession>
<dbReference type="InterPro" id="IPR000866">
    <property type="entry name" value="AhpC/TSA"/>
</dbReference>
<evidence type="ECO:0000256" key="1">
    <source>
        <dbReference type="ARBA" id="ARBA00022559"/>
    </source>
</evidence>
<dbReference type="PROSITE" id="PS51352">
    <property type="entry name" value="THIOREDOXIN_2"/>
    <property type="match status" value="1"/>
</dbReference>
<dbReference type="HOGENOM" id="CLU_042529_12_0_14"/>